<keyword evidence="9 13" id="KW-0547">Nucleotide-binding</keyword>
<dbReference type="Pfam" id="PF03481">
    <property type="entry name" value="Sua5_C"/>
    <property type="match status" value="1"/>
</dbReference>
<evidence type="ECO:0000256" key="2">
    <source>
        <dbReference type="ARBA" id="ARBA00007663"/>
    </source>
</evidence>
<name>I3TN41_TISMK</name>
<dbReference type="SUPFAM" id="SSF55821">
    <property type="entry name" value="YrdC/RibB"/>
    <property type="match status" value="1"/>
</dbReference>
<evidence type="ECO:0000256" key="6">
    <source>
        <dbReference type="ARBA" id="ARBA00022679"/>
    </source>
</evidence>
<dbReference type="GO" id="GO:0005737">
    <property type="term" value="C:cytoplasm"/>
    <property type="evidence" value="ECO:0007669"/>
    <property type="project" value="UniProtKB-SubCell"/>
</dbReference>
<evidence type="ECO:0000313" key="16">
    <source>
        <dbReference type="EMBL" id="AFK54179.1"/>
    </source>
</evidence>
<keyword evidence="17" id="KW-1185">Reference proteome</keyword>
<dbReference type="GO" id="GO:0005524">
    <property type="term" value="F:ATP binding"/>
    <property type="evidence" value="ECO:0007669"/>
    <property type="project" value="UniProtKB-UniRule"/>
</dbReference>
<feature type="binding site" evidence="14">
    <location>
        <position position="75"/>
    </location>
    <ligand>
        <name>L-threonine</name>
        <dbReference type="ChEBI" id="CHEBI:57926"/>
    </ligand>
</feature>
<evidence type="ECO:0000256" key="11">
    <source>
        <dbReference type="ARBA" id="ARBA00029774"/>
    </source>
</evidence>
<feature type="binding site" evidence="14">
    <location>
        <position position="152"/>
    </location>
    <ligand>
        <name>ATP</name>
        <dbReference type="ChEBI" id="CHEBI:30616"/>
    </ligand>
</feature>
<evidence type="ECO:0000256" key="5">
    <source>
        <dbReference type="ARBA" id="ARBA00022490"/>
    </source>
</evidence>
<dbReference type="RefSeq" id="WP_014745856.1">
    <property type="nucleotide sequence ID" value="NC_017956.1"/>
</dbReference>
<dbReference type="Gene3D" id="3.90.870.10">
    <property type="entry name" value="DHBP synthase"/>
    <property type="match status" value="1"/>
</dbReference>
<dbReference type="InterPro" id="IPR006070">
    <property type="entry name" value="Sua5-like_dom"/>
</dbReference>
<dbReference type="eggNOG" id="COG0009">
    <property type="taxonomic scope" value="Bacteria"/>
</dbReference>
<keyword evidence="10 13" id="KW-0067">ATP-binding</keyword>
<evidence type="ECO:0000256" key="10">
    <source>
        <dbReference type="ARBA" id="ARBA00022840"/>
    </source>
</evidence>
<dbReference type="PANTHER" id="PTHR17490:SF16">
    <property type="entry name" value="THREONYLCARBAMOYL-AMP SYNTHASE"/>
    <property type="match status" value="1"/>
</dbReference>
<feature type="binding site" evidence="14">
    <location>
        <position position="43"/>
    </location>
    <ligand>
        <name>L-threonine</name>
        <dbReference type="ChEBI" id="CHEBI:57926"/>
    </ligand>
</feature>
<feature type="domain" description="YrdC-like" evidence="15">
    <location>
        <begin position="21"/>
        <end position="208"/>
    </location>
</feature>
<reference evidence="16 17" key="1">
    <citation type="journal article" date="2012" name="J. Am. Chem. Soc.">
        <title>Bacterial biosynthesis and maturation of the didemnin anti-cancer agents.</title>
        <authorList>
            <person name="Xu Y."/>
            <person name="Kersten R.D."/>
            <person name="Nam S.J."/>
            <person name="Lu L."/>
            <person name="Al-Suwailem A.M."/>
            <person name="Zheng H."/>
            <person name="Fenical W."/>
            <person name="Dorrestein P.C."/>
            <person name="Moore B.S."/>
            <person name="Qian P.Y."/>
        </authorList>
    </citation>
    <scope>NUCLEOTIDE SEQUENCE [LARGE SCALE GENOMIC DNA]</scope>
    <source>
        <strain evidence="16 17">KA081020-065</strain>
    </source>
</reference>
<dbReference type="PATRIC" id="fig|1110502.3.peg.2405"/>
<evidence type="ECO:0000256" key="3">
    <source>
        <dbReference type="ARBA" id="ARBA00012584"/>
    </source>
</evidence>
<dbReference type="GO" id="GO:0061710">
    <property type="term" value="F:L-threonylcarbamoyladenylate synthase"/>
    <property type="evidence" value="ECO:0007669"/>
    <property type="project" value="UniProtKB-EC"/>
</dbReference>
<evidence type="ECO:0000256" key="9">
    <source>
        <dbReference type="ARBA" id="ARBA00022741"/>
    </source>
</evidence>
<dbReference type="GO" id="GO:0000049">
    <property type="term" value="F:tRNA binding"/>
    <property type="evidence" value="ECO:0007669"/>
    <property type="project" value="TreeGrafter"/>
</dbReference>
<comment type="similarity">
    <text evidence="2 13">Belongs to the SUA5 family.</text>
</comment>
<gene>
    <name evidence="16" type="primary">ywlC</name>
    <name evidence="16" type="ordered locus">TMO_2341</name>
</gene>
<evidence type="ECO:0000256" key="4">
    <source>
        <dbReference type="ARBA" id="ARBA00015492"/>
    </source>
</evidence>
<keyword evidence="6 13" id="KW-0808">Transferase</keyword>
<evidence type="ECO:0000256" key="7">
    <source>
        <dbReference type="ARBA" id="ARBA00022694"/>
    </source>
</evidence>
<dbReference type="InterPro" id="IPR050156">
    <property type="entry name" value="TC-AMP_synthase_SUA5"/>
</dbReference>
<feature type="binding site" evidence="14">
    <location>
        <position position="66"/>
    </location>
    <ligand>
        <name>ATP</name>
        <dbReference type="ChEBI" id="CHEBI:30616"/>
    </ligand>
</feature>
<comment type="function">
    <text evidence="13">Required for the formation of a threonylcarbamoyl group on adenosine at position 37 (t(6)A37) in tRNAs that read codons beginning with adenine.</text>
</comment>
<evidence type="ECO:0000256" key="8">
    <source>
        <dbReference type="ARBA" id="ARBA00022695"/>
    </source>
</evidence>
<feature type="binding site" evidence="14">
    <location>
        <position position="250"/>
    </location>
    <ligand>
        <name>ATP</name>
        <dbReference type="ChEBI" id="CHEBI:30616"/>
    </ligand>
</feature>
<evidence type="ECO:0000256" key="12">
    <source>
        <dbReference type="ARBA" id="ARBA00048366"/>
    </source>
</evidence>
<dbReference type="EMBL" id="CP003236">
    <property type="protein sequence ID" value="AFK54179.1"/>
    <property type="molecule type" value="Genomic_DNA"/>
</dbReference>
<evidence type="ECO:0000259" key="15">
    <source>
        <dbReference type="PROSITE" id="PS51163"/>
    </source>
</evidence>
<dbReference type="NCBIfam" id="TIGR00057">
    <property type="entry name" value="L-threonylcarbamoyladenylate synthase"/>
    <property type="match status" value="1"/>
</dbReference>
<comment type="catalytic activity">
    <reaction evidence="12 13">
        <text>L-threonine + hydrogencarbonate + ATP = L-threonylcarbamoyladenylate + diphosphate + H2O</text>
        <dbReference type="Rhea" id="RHEA:36407"/>
        <dbReference type="ChEBI" id="CHEBI:15377"/>
        <dbReference type="ChEBI" id="CHEBI:17544"/>
        <dbReference type="ChEBI" id="CHEBI:30616"/>
        <dbReference type="ChEBI" id="CHEBI:33019"/>
        <dbReference type="ChEBI" id="CHEBI:57926"/>
        <dbReference type="ChEBI" id="CHEBI:73682"/>
        <dbReference type="EC" id="2.7.7.87"/>
    </reaction>
</comment>
<protein>
    <recommendedName>
        <fullName evidence="4 13">Threonylcarbamoyl-AMP synthase</fullName>
        <shortName evidence="13">TC-AMP synthase</shortName>
        <ecNumber evidence="3 13">2.7.7.87</ecNumber>
    </recommendedName>
    <alternativeName>
        <fullName evidence="11 13">L-threonylcarbamoyladenylate synthase</fullName>
    </alternativeName>
</protein>
<dbReference type="PIRSF" id="PIRSF004930">
    <property type="entry name" value="Tln_factor_SUA5"/>
    <property type="match status" value="1"/>
</dbReference>
<feature type="binding site" evidence="14">
    <location>
        <position position="204"/>
    </location>
    <ligand>
        <name>ATP</name>
        <dbReference type="ChEBI" id="CHEBI:30616"/>
    </ligand>
</feature>
<feature type="binding site" evidence="14">
    <location>
        <position position="130"/>
    </location>
    <ligand>
        <name>L-threonine</name>
        <dbReference type="ChEBI" id="CHEBI:57926"/>
    </ligand>
</feature>
<accession>I3TN41</accession>
<dbReference type="InterPro" id="IPR005145">
    <property type="entry name" value="Sua5_C"/>
</dbReference>
<keyword evidence="5 13" id="KW-0963">Cytoplasm</keyword>
<feature type="binding site" evidence="14">
    <location>
        <position position="70"/>
    </location>
    <ligand>
        <name>ATP</name>
        <dbReference type="ChEBI" id="CHEBI:30616"/>
    </ligand>
</feature>
<dbReference type="HOGENOM" id="CLU_031397_0_2_5"/>
<dbReference type="GO" id="GO:0008033">
    <property type="term" value="P:tRNA processing"/>
    <property type="evidence" value="ECO:0007669"/>
    <property type="project" value="UniProtKB-KW"/>
</dbReference>
<evidence type="ECO:0000313" key="17">
    <source>
        <dbReference type="Proteomes" id="UP000005258"/>
    </source>
</evidence>
<keyword evidence="8 13" id="KW-0548">Nucleotidyltransferase</keyword>
<dbReference type="GO" id="GO:0006450">
    <property type="term" value="P:regulation of translational fidelity"/>
    <property type="evidence" value="ECO:0007669"/>
    <property type="project" value="TreeGrafter"/>
</dbReference>
<dbReference type="STRING" id="1110502.TMO_2341"/>
<sequence>MSPEPTRRLKVAVDPVSAEDRRAIDDAAALVVAGRLVAFPTETVYGLGADATSDAAVARVYAAKGRPARNPLIVHASDPEQGLIVARADDRARVLAGLFWPGPLTMVMKRRADCRIADAATAGGPTVAVRVPALSAARALIRAAGVPMVGPSANRSGHVSPTTADHVLADLDGRIAAVLDAGPCPVGVESTVIDLSGPRIRVLRPGAITTSMLRAALGADDLADPADGGDLPADDGLSALPSPGMLGSHYAPGHAVRLDATAPLPGRREVLLAYGPPPPGFAHVLQLSADARPREAARRLYALLRAADGFDVDGIAVAPLQVSPADPDGEILAALADRLGRAAAPRD</sequence>
<dbReference type="InterPro" id="IPR010923">
    <property type="entry name" value="T(6)A37_SUA5"/>
</dbReference>
<evidence type="ECO:0000256" key="1">
    <source>
        <dbReference type="ARBA" id="ARBA00004496"/>
    </source>
</evidence>
<feature type="binding site" evidence="14">
    <location>
        <position position="190"/>
    </location>
    <ligand>
        <name>L-threonine</name>
        <dbReference type="ChEBI" id="CHEBI:57926"/>
    </ligand>
</feature>
<organism evidence="16 17">
    <name type="scientific">Tistrella mobilis (strain KA081020-065)</name>
    <dbReference type="NCBI Taxonomy" id="1110502"/>
    <lineage>
        <taxon>Bacteria</taxon>
        <taxon>Pseudomonadati</taxon>
        <taxon>Pseudomonadota</taxon>
        <taxon>Alphaproteobacteria</taxon>
        <taxon>Geminicoccales</taxon>
        <taxon>Geminicoccaceae</taxon>
        <taxon>Tistrella</taxon>
    </lineage>
</organism>
<dbReference type="InterPro" id="IPR038385">
    <property type="entry name" value="Sua5/YwlC_C"/>
</dbReference>
<evidence type="ECO:0000256" key="13">
    <source>
        <dbReference type="PIRNR" id="PIRNR004930"/>
    </source>
</evidence>
<proteinExistence type="inferred from homology"/>
<dbReference type="PROSITE" id="PS51163">
    <property type="entry name" value="YRDC"/>
    <property type="match status" value="1"/>
</dbReference>
<keyword evidence="7 13" id="KW-0819">tRNA processing</keyword>
<feature type="binding site" evidence="14">
    <location>
        <position position="160"/>
    </location>
    <ligand>
        <name>ATP</name>
        <dbReference type="ChEBI" id="CHEBI:30616"/>
    </ligand>
</feature>
<feature type="binding site" evidence="14">
    <location>
        <position position="126"/>
    </location>
    <ligand>
        <name>ATP</name>
        <dbReference type="ChEBI" id="CHEBI:30616"/>
    </ligand>
</feature>
<dbReference type="AlphaFoldDB" id="I3TN41"/>
<dbReference type="KEGG" id="tmo:TMO_2341"/>
<dbReference type="GO" id="GO:0003725">
    <property type="term" value="F:double-stranded RNA binding"/>
    <property type="evidence" value="ECO:0007669"/>
    <property type="project" value="UniProtKB-UniRule"/>
</dbReference>
<dbReference type="PANTHER" id="PTHR17490">
    <property type="entry name" value="SUA5"/>
    <property type="match status" value="1"/>
</dbReference>
<evidence type="ECO:0000256" key="14">
    <source>
        <dbReference type="PIRSR" id="PIRSR004930-1"/>
    </source>
</evidence>
<comment type="subcellular location">
    <subcellularLocation>
        <location evidence="1 13">Cytoplasm</location>
    </subcellularLocation>
</comment>
<dbReference type="Gene3D" id="3.40.50.11030">
    <property type="entry name" value="Threonylcarbamoyl-AMP synthase, C-terminal domain"/>
    <property type="match status" value="1"/>
</dbReference>
<dbReference type="EC" id="2.7.7.87" evidence="3 13"/>
<dbReference type="InterPro" id="IPR017945">
    <property type="entry name" value="DHBP_synth_RibB-like_a/b_dom"/>
</dbReference>
<dbReference type="Proteomes" id="UP000005258">
    <property type="component" value="Chromosome"/>
</dbReference>
<dbReference type="Pfam" id="PF01300">
    <property type="entry name" value="Sua5_yciO_yrdC"/>
    <property type="match status" value="1"/>
</dbReference>